<dbReference type="PROSITE" id="PS50887">
    <property type="entry name" value="GGDEF"/>
    <property type="match status" value="1"/>
</dbReference>
<dbReference type="InterPro" id="IPR000160">
    <property type="entry name" value="GGDEF_dom"/>
</dbReference>
<evidence type="ECO:0000256" key="2">
    <source>
        <dbReference type="ARBA" id="ARBA00012528"/>
    </source>
</evidence>
<dbReference type="GO" id="GO:0052621">
    <property type="term" value="F:diguanylate cyclase activity"/>
    <property type="evidence" value="ECO:0007669"/>
    <property type="project" value="UniProtKB-EC"/>
</dbReference>
<dbReference type="PANTHER" id="PTHR45138">
    <property type="entry name" value="REGULATORY COMPONENTS OF SENSORY TRANSDUCTION SYSTEM"/>
    <property type="match status" value="1"/>
</dbReference>
<dbReference type="InterPro" id="IPR003660">
    <property type="entry name" value="HAMP_dom"/>
</dbReference>
<evidence type="ECO:0000256" key="7">
    <source>
        <dbReference type="SAM" id="Coils"/>
    </source>
</evidence>
<dbReference type="PROSITE" id="PS50885">
    <property type="entry name" value="HAMP"/>
    <property type="match status" value="1"/>
</dbReference>
<evidence type="ECO:0000313" key="11">
    <source>
        <dbReference type="EMBL" id="WPC03206.1"/>
    </source>
</evidence>
<dbReference type="Gene3D" id="6.10.340.10">
    <property type="match status" value="1"/>
</dbReference>
<dbReference type="EMBL" id="CP137892">
    <property type="protein sequence ID" value="WPC03206.1"/>
    <property type="molecule type" value="Genomic_DNA"/>
</dbReference>
<feature type="domain" description="GGDEF" evidence="10">
    <location>
        <begin position="444"/>
        <end position="574"/>
    </location>
</feature>
<keyword evidence="5 8" id="KW-1133">Transmembrane helix</keyword>
<feature type="domain" description="HAMP" evidence="9">
    <location>
        <begin position="330"/>
        <end position="383"/>
    </location>
</feature>
<accession>A0ABZ0PQZ7</accession>
<gene>
    <name evidence="11" type="ORF">SBP02_10370</name>
</gene>
<proteinExistence type="predicted"/>
<keyword evidence="11" id="KW-0808">Transferase</keyword>
<dbReference type="Gene3D" id="3.30.70.270">
    <property type="match status" value="1"/>
</dbReference>
<comment type="subcellular location">
    <subcellularLocation>
        <location evidence="1">Cell membrane</location>
        <topology evidence="1">Multi-pass membrane protein</topology>
    </subcellularLocation>
</comment>
<dbReference type="Pfam" id="PF02743">
    <property type="entry name" value="dCache_1"/>
    <property type="match status" value="1"/>
</dbReference>
<sequence>MFGEHCPGPFSSCGDGMTGWFNSFRIRLTLFFGALSMALGLGLFLYITQVSSESMTNARGETLRGLTGHIADVLAETLRERERELWLLSQSPMFVDGPLDGVAMRRRLDQVKASYRHYAWLGVADAAGMIQSAADGLLIGQNVDQRPWFQEGRKGRFVGDIHEAVLLAKKLAALPSGEPLRFVDFAAPIHDARGELRGVLAAHAHWQWVAEVINRALPANAEGEKIEALIFSADGRLLHPYEEIGQLSLPAQLKAGENSPTIVEWSDDGRYLTSNVVVRASTRVELGWRVVLRQPVQHALAPVARMQRSLILLGLFTSAVFMLLAYRLAVAFSRPVEQLAVAARRIERGDEQTHFRFAGRTLELRGLAASLEGMTSTLLANRQALEASNASLEQKVEERTAELTEANQQLSLLARRDALTGLHNRLAATERLREEFLRAQRSGKPYALLLLDVDYFKKVNDTHGHAVGDAVLKHVASLLGVALRQTDFVARYGGEEFLVLLPECDRSNALLVAEKIRQRVASATVPGVGHITLSCGVAMADVGDQDEDLAVRLADQALYQAKDAGRNRVVFQAQALA</sequence>
<evidence type="ECO:0000256" key="1">
    <source>
        <dbReference type="ARBA" id="ARBA00004651"/>
    </source>
</evidence>
<dbReference type="Proteomes" id="UP001305928">
    <property type="component" value="Chromosome"/>
</dbReference>
<dbReference type="Pfam" id="PF00990">
    <property type="entry name" value="GGDEF"/>
    <property type="match status" value="1"/>
</dbReference>
<evidence type="ECO:0000256" key="6">
    <source>
        <dbReference type="ARBA" id="ARBA00023136"/>
    </source>
</evidence>
<evidence type="ECO:0000259" key="9">
    <source>
        <dbReference type="PROSITE" id="PS50885"/>
    </source>
</evidence>
<dbReference type="InterPro" id="IPR029787">
    <property type="entry name" value="Nucleotide_cyclase"/>
</dbReference>
<organism evidence="11 12">
    <name type="scientific">Pseudomonas benzenivorans</name>
    <dbReference type="NCBI Taxonomy" id="556533"/>
    <lineage>
        <taxon>Bacteria</taxon>
        <taxon>Pseudomonadati</taxon>
        <taxon>Pseudomonadota</taxon>
        <taxon>Gammaproteobacteria</taxon>
        <taxon>Pseudomonadales</taxon>
        <taxon>Pseudomonadaceae</taxon>
        <taxon>Pseudomonas</taxon>
    </lineage>
</organism>
<dbReference type="CDD" id="cd12914">
    <property type="entry name" value="PDC1_DGC_like"/>
    <property type="match status" value="1"/>
</dbReference>
<keyword evidence="3" id="KW-1003">Cell membrane</keyword>
<dbReference type="InterPro" id="IPR033479">
    <property type="entry name" value="dCache_1"/>
</dbReference>
<evidence type="ECO:0000259" key="10">
    <source>
        <dbReference type="PROSITE" id="PS50887"/>
    </source>
</evidence>
<keyword evidence="7" id="KW-0175">Coiled coil</keyword>
<reference evidence="11 12" key="1">
    <citation type="submission" date="2023-11" db="EMBL/GenBank/DDBJ databases">
        <title>Complete genome of Pseudomonas benzenivorans BA3361.</title>
        <authorList>
            <person name="Shin S.Y."/>
            <person name="Song J."/>
            <person name="Kang H."/>
        </authorList>
    </citation>
    <scope>NUCLEOTIDE SEQUENCE [LARGE SCALE GENOMIC DNA]</scope>
    <source>
        <strain evidence="11 12">HNIBRBA3361</strain>
    </source>
</reference>
<dbReference type="CDD" id="cd01949">
    <property type="entry name" value="GGDEF"/>
    <property type="match status" value="1"/>
</dbReference>
<dbReference type="SMART" id="SM00267">
    <property type="entry name" value="GGDEF"/>
    <property type="match status" value="1"/>
</dbReference>
<dbReference type="InterPro" id="IPR043128">
    <property type="entry name" value="Rev_trsase/Diguanyl_cyclase"/>
</dbReference>
<dbReference type="Gene3D" id="3.30.450.20">
    <property type="entry name" value="PAS domain"/>
    <property type="match status" value="1"/>
</dbReference>
<keyword evidence="6 8" id="KW-0472">Membrane</keyword>
<evidence type="ECO:0000256" key="4">
    <source>
        <dbReference type="ARBA" id="ARBA00022692"/>
    </source>
</evidence>
<evidence type="ECO:0000256" key="3">
    <source>
        <dbReference type="ARBA" id="ARBA00022475"/>
    </source>
</evidence>
<keyword evidence="12" id="KW-1185">Reference proteome</keyword>
<feature type="transmembrane region" description="Helical" evidence="8">
    <location>
        <begin position="310"/>
        <end position="329"/>
    </location>
</feature>
<protein>
    <recommendedName>
        <fullName evidence="2">diguanylate cyclase</fullName>
        <ecNumber evidence="2">2.7.7.65</ecNumber>
    </recommendedName>
</protein>
<name>A0ABZ0PQZ7_9PSED</name>
<evidence type="ECO:0000313" key="12">
    <source>
        <dbReference type="Proteomes" id="UP001305928"/>
    </source>
</evidence>
<keyword evidence="11" id="KW-0548">Nucleotidyltransferase</keyword>
<evidence type="ECO:0000256" key="5">
    <source>
        <dbReference type="ARBA" id="ARBA00022989"/>
    </source>
</evidence>
<keyword evidence="4 8" id="KW-0812">Transmembrane</keyword>
<dbReference type="Pfam" id="PF00672">
    <property type="entry name" value="HAMP"/>
    <property type="match status" value="1"/>
</dbReference>
<dbReference type="SUPFAM" id="SSF55073">
    <property type="entry name" value="Nucleotide cyclase"/>
    <property type="match status" value="1"/>
</dbReference>
<feature type="transmembrane region" description="Helical" evidence="8">
    <location>
        <begin position="26"/>
        <end position="47"/>
    </location>
</feature>
<dbReference type="RefSeq" id="WP_318639647.1">
    <property type="nucleotide sequence ID" value="NZ_CP137892.1"/>
</dbReference>
<dbReference type="InterPro" id="IPR050469">
    <property type="entry name" value="Diguanylate_Cyclase"/>
</dbReference>
<dbReference type="EC" id="2.7.7.65" evidence="2"/>
<evidence type="ECO:0000256" key="8">
    <source>
        <dbReference type="SAM" id="Phobius"/>
    </source>
</evidence>
<feature type="coiled-coil region" evidence="7">
    <location>
        <begin position="382"/>
        <end position="416"/>
    </location>
</feature>
<dbReference type="PANTHER" id="PTHR45138:SF24">
    <property type="entry name" value="DIGUANYLATE CYCLASE DGCC-RELATED"/>
    <property type="match status" value="1"/>
</dbReference>
<dbReference type="NCBIfam" id="TIGR00254">
    <property type="entry name" value="GGDEF"/>
    <property type="match status" value="1"/>
</dbReference>